<gene>
    <name evidence="1" type="ORF">COU33_01960</name>
</gene>
<feature type="non-terminal residue" evidence="1">
    <location>
        <position position="96"/>
    </location>
</feature>
<accession>A0A2M6W1J8</accession>
<protein>
    <recommendedName>
        <fullName evidence="3">HD domain-containing protein</fullName>
    </recommendedName>
</protein>
<dbReference type="AlphaFoldDB" id="A0A2M6W1J8"/>
<evidence type="ECO:0000313" key="1">
    <source>
        <dbReference type="EMBL" id="PIT86651.1"/>
    </source>
</evidence>
<organism evidence="1 2">
    <name type="scientific">Candidatus Magasanikbacteria bacterium CG10_big_fil_rev_8_21_14_0_10_43_6</name>
    <dbReference type="NCBI Taxonomy" id="1974650"/>
    <lineage>
        <taxon>Bacteria</taxon>
        <taxon>Candidatus Magasanikiibacteriota</taxon>
    </lineage>
</organism>
<comment type="caution">
    <text evidence="1">The sequence shown here is derived from an EMBL/GenBank/DDBJ whole genome shotgun (WGS) entry which is preliminary data.</text>
</comment>
<dbReference type="Gene3D" id="1.10.3210.10">
    <property type="entry name" value="Hypothetical protein af1432"/>
    <property type="match status" value="1"/>
</dbReference>
<proteinExistence type="predicted"/>
<evidence type="ECO:0000313" key="2">
    <source>
        <dbReference type="Proteomes" id="UP000229362"/>
    </source>
</evidence>
<dbReference type="EMBL" id="PFBZ01000083">
    <property type="protein sequence ID" value="PIT86651.1"/>
    <property type="molecule type" value="Genomic_DNA"/>
</dbReference>
<dbReference type="Pfam" id="PF12917">
    <property type="entry name" value="YfbR-like"/>
    <property type="match status" value="1"/>
</dbReference>
<name>A0A2M6W1J8_9BACT</name>
<reference evidence="2" key="1">
    <citation type="submission" date="2017-09" db="EMBL/GenBank/DDBJ databases">
        <title>Depth-based differentiation of microbial function through sediment-hosted aquifers and enrichment of novel symbionts in the deep terrestrial subsurface.</title>
        <authorList>
            <person name="Probst A.J."/>
            <person name="Ladd B."/>
            <person name="Jarett J.K."/>
            <person name="Geller-Mcgrath D.E."/>
            <person name="Sieber C.M.K."/>
            <person name="Emerson J.B."/>
            <person name="Anantharaman K."/>
            <person name="Thomas B.C."/>
            <person name="Malmstrom R."/>
            <person name="Stieglmeier M."/>
            <person name="Klingl A."/>
            <person name="Woyke T."/>
            <person name="Ryan C.M."/>
            <person name="Banfield J.F."/>
        </authorList>
    </citation>
    <scope>NUCLEOTIDE SEQUENCE [LARGE SCALE GENOMIC DNA]</scope>
</reference>
<sequence length="96" mass="11472">MKNLFEGFEGREENLKKIYRFSMFEKFTHRNHLWTHEQRVAYIIKDLFPSIKITLPKADRKKAFTLALVHDDAEVLTGDVQFGHKIHMTQEQLKKL</sequence>
<evidence type="ECO:0008006" key="3">
    <source>
        <dbReference type="Google" id="ProtNLM"/>
    </source>
</evidence>
<dbReference type="SUPFAM" id="SSF109604">
    <property type="entry name" value="HD-domain/PDEase-like"/>
    <property type="match status" value="1"/>
</dbReference>
<dbReference type="Proteomes" id="UP000229362">
    <property type="component" value="Unassembled WGS sequence"/>
</dbReference>